<keyword evidence="2" id="KW-0805">Transcription regulation</keyword>
<evidence type="ECO:0000256" key="1">
    <source>
        <dbReference type="ARBA" id="ARBA00005820"/>
    </source>
</evidence>
<dbReference type="GO" id="GO:0000160">
    <property type="term" value="P:phosphorelay signal transduction system"/>
    <property type="evidence" value="ECO:0007669"/>
    <property type="project" value="InterPro"/>
</dbReference>
<dbReference type="InterPro" id="IPR036388">
    <property type="entry name" value="WH-like_DNA-bd_sf"/>
</dbReference>
<dbReference type="GO" id="GO:0006355">
    <property type="term" value="P:regulation of DNA-templated transcription"/>
    <property type="evidence" value="ECO:0007669"/>
    <property type="project" value="InterPro"/>
</dbReference>
<dbReference type="GO" id="GO:0003677">
    <property type="term" value="F:DNA binding"/>
    <property type="evidence" value="ECO:0007669"/>
    <property type="project" value="UniProtKB-KW"/>
</dbReference>
<dbReference type="InterPro" id="IPR001867">
    <property type="entry name" value="OmpR/PhoB-type_DNA-bd"/>
</dbReference>
<keyword evidence="4" id="KW-0804">Transcription</keyword>
<sequence length="320" mass="36198">MYTWKVRNARHIRGIRAAHRKCTARIEPILSRFTGSFKVAGSVGIGCYATGADAVLFRVLGPLSVSDHDGKFIDISRRKNRGLLALLLLHANVAVSQSYLVEHLWDGRPPKSADSNLKTYIFQLRRLLSSTHLPEPRIVTSRNGYALMVGHEDLDAAAFDLLVAEGRRRLADGDPRRAYELLEKALGLWRGDPLHGIDLAGDLAPWAGRLREEHVSATEDFFDVKLRLGRNWELIGRLRAWTSAHTLRERPHGQLMLALHRSGRHAEALDVYRNLRHALVTHVGTEPGADVRDLHQRILRDDPALLPENGNREFWRLSMR</sequence>
<dbReference type="InterPro" id="IPR016032">
    <property type="entry name" value="Sig_transdc_resp-reg_C-effctor"/>
</dbReference>
<dbReference type="Pfam" id="PF00486">
    <property type="entry name" value="Trans_reg_C"/>
    <property type="match status" value="1"/>
</dbReference>
<dbReference type="CDD" id="cd15831">
    <property type="entry name" value="BTAD"/>
    <property type="match status" value="1"/>
</dbReference>
<keyword evidence="8" id="KW-1185">Reference proteome</keyword>
<evidence type="ECO:0000259" key="6">
    <source>
        <dbReference type="SMART" id="SM01043"/>
    </source>
</evidence>
<dbReference type="SMART" id="SM01043">
    <property type="entry name" value="BTAD"/>
    <property type="match status" value="1"/>
</dbReference>
<evidence type="ECO:0000313" key="7">
    <source>
        <dbReference type="EMBL" id="RCG32291.1"/>
    </source>
</evidence>
<reference evidence="7 8" key="1">
    <citation type="submission" date="2018-06" db="EMBL/GenBank/DDBJ databases">
        <title>Sphaerisporangium craniellae sp. nov., isolated from a marine sponge in the South China Sea.</title>
        <authorList>
            <person name="Li L."/>
        </authorList>
    </citation>
    <scope>NUCLEOTIDE SEQUENCE [LARGE SCALE GENOMIC DNA]</scope>
    <source>
        <strain evidence="7 8">CCTCC AA 208026</strain>
    </source>
</reference>
<dbReference type="InterPro" id="IPR005158">
    <property type="entry name" value="BTAD"/>
</dbReference>
<dbReference type="Gene3D" id="1.25.40.10">
    <property type="entry name" value="Tetratricopeptide repeat domain"/>
    <property type="match status" value="1"/>
</dbReference>
<dbReference type="SMART" id="SM00862">
    <property type="entry name" value="Trans_reg_C"/>
    <property type="match status" value="1"/>
</dbReference>
<comment type="similarity">
    <text evidence="1">Belongs to the AfsR/DnrI/RedD regulatory family.</text>
</comment>
<protein>
    <submittedName>
        <fullName evidence="7">SARP family transcriptional regulator</fullName>
    </submittedName>
</protein>
<dbReference type="SUPFAM" id="SSF48452">
    <property type="entry name" value="TPR-like"/>
    <property type="match status" value="1"/>
</dbReference>
<keyword evidence="3" id="KW-0238">DNA-binding</keyword>
<evidence type="ECO:0000256" key="3">
    <source>
        <dbReference type="ARBA" id="ARBA00023125"/>
    </source>
</evidence>
<dbReference type="InterPro" id="IPR011990">
    <property type="entry name" value="TPR-like_helical_dom_sf"/>
</dbReference>
<comment type="caution">
    <text evidence="7">The sequence shown here is derived from an EMBL/GenBank/DDBJ whole genome shotgun (WGS) entry which is preliminary data.</text>
</comment>
<dbReference type="PANTHER" id="PTHR35807">
    <property type="entry name" value="TRANSCRIPTIONAL REGULATOR REDD-RELATED"/>
    <property type="match status" value="1"/>
</dbReference>
<organism evidence="7 8">
    <name type="scientific">Sphaerisporangium album</name>
    <dbReference type="NCBI Taxonomy" id="509200"/>
    <lineage>
        <taxon>Bacteria</taxon>
        <taxon>Bacillati</taxon>
        <taxon>Actinomycetota</taxon>
        <taxon>Actinomycetes</taxon>
        <taxon>Streptosporangiales</taxon>
        <taxon>Streptosporangiaceae</taxon>
        <taxon>Sphaerisporangium</taxon>
    </lineage>
</organism>
<dbReference type="Pfam" id="PF03704">
    <property type="entry name" value="BTAD"/>
    <property type="match status" value="1"/>
</dbReference>
<evidence type="ECO:0000313" key="8">
    <source>
        <dbReference type="Proteomes" id="UP000253094"/>
    </source>
</evidence>
<dbReference type="Proteomes" id="UP000253094">
    <property type="component" value="Unassembled WGS sequence"/>
</dbReference>
<dbReference type="PANTHER" id="PTHR35807:SF1">
    <property type="entry name" value="TRANSCRIPTIONAL REGULATOR REDD"/>
    <property type="match status" value="1"/>
</dbReference>
<evidence type="ECO:0000256" key="4">
    <source>
        <dbReference type="ARBA" id="ARBA00023163"/>
    </source>
</evidence>
<gene>
    <name evidence="7" type="ORF">DQ384_07270</name>
</gene>
<proteinExistence type="inferred from homology"/>
<dbReference type="SUPFAM" id="SSF46894">
    <property type="entry name" value="C-terminal effector domain of the bipartite response regulators"/>
    <property type="match status" value="1"/>
</dbReference>
<feature type="domain" description="OmpR/PhoB-type" evidence="5">
    <location>
        <begin position="70"/>
        <end position="147"/>
    </location>
</feature>
<dbReference type="Gene3D" id="1.10.10.10">
    <property type="entry name" value="Winged helix-like DNA-binding domain superfamily/Winged helix DNA-binding domain"/>
    <property type="match status" value="1"/>
</dbReference>
<dbReference type="OrthoDB" id="4054020at2"/>
<evidence type="ECO:0000256" key="2">
    <source>
        <dbReference type="ARBA" id="ARBA00023015"/>
    </source>
</evidence>
<feature type="domain" description="Bacterial transcriptional activator" evidence="6">
    <location>
        <begin position="154"/>
        <end position="299"/>
    </location>
</feature>
<dbReference type="InterPro" id="IPR051677">
    <property type="entry name" value="AfsR-DnrI-RedD_regulator"/>
</dbReference>
<name>A0A367FPT5_9ACTN</name>
<dbReference type="AlphaFoldDB" id="A0A367FPT5"/>
<evidence type="ECO:0000259" key="5">
    <source>
        <dbReference type="SMART" id="SM00862"/>
    </source>
</evidence>
<dbReference type="EMBL" id="QOIL01000003">
    <property type="protein sequence ID" value="RCG32291.1"/>
    <property type="molecule type" value="Genomic_DNA"/>
</dbReference>
<accession>A0A367FPT5</accession>